<keyword evidence="4" id="KW-1185">Reference proteome</keyword>
<dbReference type="PANTHER" id="PTHR43861">
    <property type="entry name" value="TRANS-ACONITATE 2-METHYLTRANSFERASE-RELATED"/>
    <property type="match status" value="1"/>
</dbReference>
<dbReference type="Gene3D" id="3.40.50.720">
    <property type="entry name" value="NAD(P)-binding Rossmann-like Domain"/>
    <property type="match status" value="1"/>
</dbReference>
<evidence type="ECO:0000313" key="3">
    <source>
        <dbReference type="EMBL" id="TWF79004.1"/>
    </source>
</evidence>
<dbReference type="Pfam" id="PF13489">
    <property type="entry name" value="Methyltransf_23"/>
    <property type="match status" value="1"/>
</dbReference>
<name>A0A561SVW3_9PSEU</name>
<keyword evidence="3" id="KW-0489">Methyltransferase</keyword>
<dbReference type="PANTHER" id="PTHR43861:SF5">
    <property type="entry name" value="BLL5978 PROTEIN"/>
    <property type="match status" value="1"/>
</dbReference>
<dbReference type="Gene3D" id="6.20.50.110">
    <property type="entry name" value="Methyltransferase, zinc-binding domain"/>
    <property type="match status" value="1"/>
</dbReference>
<dbReference type="Proteomes" id="UP000321261">
    <property type="component" value="Unassembled WGS sequence"/>
</dbReference>
<dbReference type="InterPro" id="IPR029063">
    <property type="entry name" value="SAM-dependent_MTases_sf"/>
</dbReference>
<evidence type="ECO:0000259" key="1">
    <source>
        <dbReference type="Pfam" id="PF08421"/>
    </source>
</evidence>
<dbReference type="GO" id="GO:0008168">
    <property type="term" value="F:methyltransferase activity"/>
    <property type="evidence" value="ECO:0007669"/>
    <property type="project" value="UniProtKB-KW"/>
</dbReference>
<dbReference type="OrthoDB" id="9815644at2"/>
<reference evidence="3 4" key="1">
    <citation type="submission" date="2019-06" db="EMBL/GenBank/DDBJ databases">
        <title>Sequencing the genomes of 1000 actinobacteria strains.</title>
        <authorList>
            <person name="Klenk H.-P."/>
        </authorList>
    </citation>
    <scope>NUCLEOTIDE SEQUENCE [LARGE SCALE GENOMIC DNA]</scope>
    <source>
        <strain evidence="3 4">DSM 45671</strain>
    </source>
</reference>
<dbReference type="RefSeq" id="WP_147257914.1">
    <property type="nucleotide sequence ID" value="NZ_VIWU01000001.1"/>
</dbReference>
<dbReference type="SUPFAM" id="SSF53335">
    <property type="entry name" value="S-adenosyl-L-methionine-dependent methyltransferases"/>
    <property type="match status" value="1"/>
</dbReference>
<feature type="domain" description="Methyltransferase putative zinc binding" evidence="1">
    <location>
        <begin position="24"/>
        <end position="85"/>
    </location>
</feature>
<dbReference type="AlphaFoldDB" id="A0A561SVW3"/>
<dbReference type="Gene3D" id="6.10.250.3100">
    <property type="match status" value="1"/>
</dbReference>
<gene>
    <name evidence="3" type="ORF">FHX44_114930</name>
</gene>
<dbReference type="InterPro" id="IPR038576">
    <property type="entry name" value="Methyltransf_Zn-bd_dom_put_sf"/>
</dbReference>
<proteinExistence type="predicted"/>
<dbReference type="Pfam" id="PF08421">
    <property type="entry name" value="Methyltransf_13"/>
    <property type="match status" value="1"/>
</dbReference>
<organism evidence="3 4">
    <name type="scientific">Pseudonocardia hierapolitana</name>
    <dbReference type="NCBI Taxonomy" id="1128676"/>
    <lineage>
        <taxon>Bacteria</taxon>
        <taxon>Bacillati</taxon>
        <taxon>Actinomycetota</taxon>
        <taxon>Actinomycetes</taxon>
        <taxon>Pseudonocardiales</taxon>
        <taxon>Pseudonocardiaceae</taxon>
        <taxon>Pseudonocardia</taxon>
    </lineage>
</organism>
<protein>
    <submittedName>
        <fullName evidence="3">Methyltransferase family protein</fullName>
    </submittedName>
</protein>
<dbReference type="InterPro" id="IPR013691">
    <property type="entry name" value="MeTrfase_14"/>
</dbReference>
<keyword evidence="3" id="KW-0808">Transferase</keyword>
<evidence type="ECO:0000313" key="4">
    <source>
        <dbReference type="Proteomes" id="UP000321261"/>
    </source>
</evidence>
<comment type="caution">
    <text evidence="3">The sequence shown here is derived from an EMBL/GenBank/DDBJ whole genome shotgun (WGS) entry which is preliminary data.</text>
</comment>
<dbReference type="InterPro" id="IPR013630">
    <property type="entry name" value="Methyltransf_Zn-bd_dom_put"/>
</dbReference>
<dbReference type="Pfam" id="PF08484">
    <property type="entry name" value="Methyltransf_14"/>
    <property type="match status" value="1"/>
</dbReference>
<feature type="domain" description="C-methyltransferase" evidence="2">
    <location>
        <begin position="265"/>
        <end position="422"/>
    </location>
</feature>
<dbReference type="GO" id="GO:0032259">
    <property type="term" value="P:methylation"/>
    <property type="evidence" value="ECO:0007669"/>
    <property type="project" value="UniProtKB-KW"/>
</dbReference>
<dbReference type="Gene3D" id="3.40.50.150">
    <property type="entry name" value="Vaccinia Virus protein VP39"/>
    <property type="match status" value="1"/>
</dbReference>
<evidence type="ECO:0000259" key="2">
    <source>
        <dbReference type="Pfam" id="PF08484"/>
    </source>
</evidence>
<accession>A0A561SVW3</accession>
<dbReference type="EMBL" id="VIWU01000001">
    <property type="protein sequence ID" value="TWF79004.1"/>
    <property type="molecule type" value="Genomic_DNA"/>
</dbReference>
<sequence length="441" mass="48737">MSAAAVAEQDGRTGPLERPAGRTCRLCGSNQLRRFLDLGVVPRCELFLTPEAVAAPDVSYPLQVWVCERCLLVQLPPLFTPEETFTDYPYFSSYSTSRVEQARTLVEDAVRRLGLGLDSFVVEVGSNDGYLLQHLVRRWIRCLGIEPSVNVGETAREKGAPTFTEFLTAETGALVRAIHGPADLVIANYVYGDVPDVTDFTRGLRSLVADDGWASIEVQHLLTLVERTEFDTIYHEHFQYFTLLTGQRALATGGLSVVDVELVDIRGGAIRIWARPTECAMEPSVRVTEVLAAEEAAGLHVARGHDGFAEAVSRVRDDLVSFLIEARRAGKKVVGYGASGNGNTLLNYCGVRPDLLAYTVDRNPYKHGRYTPGTRIPVHAPERIAADRPDYVLVLPWNLRAELLDQLSYVREWGGKLVFPIPELEVVSPAPADRPLEHPVF</sequence>